<dbReference type="Proteomes" id="UP000186817">
    <property type="component" value="Unassembled WGS sequence"/>
</dbReference>
<accession>A0A1Q9DUV7</accession>
<evidence type="ECO:0000256" key="2">
    <source>
        <dbReference type="SAM" id="MobiDB-lite"/>
    </source>
</evidence>
<feature type="region of interest" description="Disordered" evidence="2">
    <location>
        <begin position="840"/>
        <end position="868"/>
    </location>
</feature>
<dbReference type="PROSITE" id="PS50994">
    <property type="entry name" value="INTEGRASE"/>
    <property type="match status" value="1"/>
</dbReference>
<dbReference type="GO" id="GO:0003676">
    <property type="term" value="F:nucleic acid binding"/>
    <property type="evidence" value="ECO:0007669"/>
    <property type="project" value="InterPro"/>
</dbReference>
<protein>
    <submittedName>
        <fullName evidence="5">Retrovirus-related Pol polyprotein from transposon TNT 1-94</fullName>
    </submittedName>
</protein>
<proteinExistence type="predicted"/>
<evidence type="ECO:0000256" key="1">
    <source>
        <dbReference type="PROSITE-ProRule" id="PRU00047"/>
    </source>
</evidence>
<comment type="caution">
    <text evidence="5">The sequence shown here is derived from an EMBL/GenBank/DDBJ whole genome shotgun (WGS) entry which is preliminary data.</text>
</comment>
<evidence type="ECO:0000259" key="4">
    <source>
        <dbReference type="PROSITE" id="PS50994"/>
    </source>
</evidence>
<keyword evidence="1" id="KW-0862">Zinc</keyword>
<gene>
    <name evidence="5" type="ORF">AK812_SmicGene18522</name>
</gene>
<dbReference type="PANTHER" id="PTHR37984:SF5">
    <property type="entry name" value="PROTEIN NYNRIN-LIKE"/>
    <property type="match status" value="1"/>
</dbReference>
<name>A0A1Q9DUV7_SYMMI</name>
<dbReference type="Gene3D" id="4.10.60.10">
    <property type="entry name" value="Zinc finger, CCHC-type"/>
    <property type="match status" value="1"/>
</dbReference>
<keyword evidence="1" id="KW-0479">Metal-binding</keyword>
<keyword evidence="6" id="KW-1185">Reference proteome</keyword>
<feature type="region of interest" description="Disordered" evidence="2">
    <location>
        <begin position="140"/>
        <end position="200"/>
    </location>
</feature>
<dbReference type="SMART" id="SM00343">
    <property type="entry name" value="ZnF_C2HC"/>
    <property type="match status" value="1"/>
</dbReference>
<dbReference type="InterPro" id="IPR001878">
    <property type="entry name" value="Znf_CCHC"/>
</dbReference>
<dbReference type="EMBL" id="LSRX01000379">
    <property type="protein sequence ID" value="OLP98952.1"/>
    <property type="molecule type" value="Genomic_DNA"/>
</dbReference>
<feature type="region of interest" description="Disordered" evidence="2">
    <location>
        <begin position="1325"/>
        <end position="1394"/>
    </location>
</feature>
<dbReference type="GO" id="GO:0015074">
    <property type="term" value="P:DNA integration"/>
    <property type="evidence" value="ECO:0007669"/>
    <property type="project" value="InterPro"/>
</dbReference>
<feature type="compositionally biased region" description="Low complexity" evidence="2">
    <location>
        <begin position="805"/>
        <end position="820"/>
    </location>
</feature>
<dbReference type="GO" id="GO:0008270">
    <property type="term" value="F:zinc ion binding"/>
    <property type="evidence" value="ECO:0007669"/>
    <property type="project" value="UniProtKB-KW"/>
</dbReference>
<dbReference type="InterPro" id="IPR036397">
    <property type="entry name" value="RNaseH_sf"/>
</dbReference>
<dbReference type="InterPro" id="IPR012337">
    <property type="entry name" value="RNaseH-like_sf"/>
</dbReference>
<sequence>MTSGQSGRSKDGVPTWDGSASTFQAYEEQVLVWEQGVKYENRYLCGPRLCGELSGAAQRMIVGKPPTWVSFNGGVAVFLRHLRQSLGRPQIPEATEFLNKYFRNSRRRVGEGINDYITRKTETYWRACQALKRVMNWKPTSATTATPPSTSTTSWYEPSYQGWPDQSSRRSSWASTTSNGPGADGDGENEDTRDEHSTDEAWTRTSSTWSSWSWGSYRWDSYPSYSSWDWRQRAEQPAAMEEQVEILPEFVQAWYLLADAGLTTYERNLIHTAVAGDYTLARVSHELRTQHGDHDHRRKESHVQAYLGEELGEIAEEEFEDENEHFPDDLNDNLDEEGSALWVENQNEINSACAVLRDARRTLKAAREKQHQVKMARKYYMPRDKDGSSRPRDDSGMTCLKCGRVGHRARNCPNKAKDQTEASNPKQMALFVCYAQTTEDAMSAGPTTQDAVAAGCCVIDGGATKTLGSVQALENLFQRNIEKYGEDRVQKVDLSERPVFGFGNSTEGQCVSTIHLGVNADNKPGQITVHALDEGEGPVLFSIDALRKLDALIDFRRDLAVFRELDPCKVISLKRSQTGHQLLDLTADLFANARGTNKPVPSLDTSSFLSDSKRQAMMRMNKAQLQDAIRARGEEPPREWSNVELRDRLTELMELNGEATSGTKKTDLRQWIAELNKNSKKKELLKTFCEVSVASAMDPVGFGKWSTLTYGQLRLEQPAYATWVQETLLEGGESCDYRLSRLGNWLMNQPDEETVEVPEKMPPTTIEPAYAKPKAKAKSMTMEYAGGKGYGAKTVPKGRSPMTRDAPASSSSAEDASGSNAEAMKLLMDTMVAMKEEIKQLREDRHPEEPRRKKKEEPETDAKASTEASFTMDIIRKCEPHVAVTKGCRVNLRDTKGRGMMGGTTNRPPYFQFGEPMEALVGEEREAASRQRRAKINKQIYLLHAATGHGSMRHLIDALKRRGASEEVLQAAREFKCSVCHEKQRVQPRHLASLEPLPPKWHTVSADVGHWHHPTTGEDVQFLVMIDENTRFRTARILTRGSKQQPSATACLNYFQEGWMQYFGVPRILRLDPAGAFRSQALEAFCDKHSIFLDVAPAEAHWKIGSIEQAVQGLKEVLGKLHEDDNAISPEEALAGAVRVFNHREQVRGFTPAQLALGRNADDTDRLVAESHRLPPDLLVENATGEFQRDVQRRAAAEKAHSDWHARQRLLRAQHSRPRRAYDYVPGELVFFWRSQESNKHRRSPGGKHGRFLGPARVLATETRRDEAGHLRPGSTIWCIRGKQLIKCCPEQLRRASEREALIEELSTDPKVPWTFTKVAEELGGNQFQDVSQEAPDDVEWTRAQDPGQQAPPGRHRIRGKRPGPPQRVDEMDDESQPVAQRPRHQPNQQAAHMAERWQDRVTQSAWSAEPVEAWMHDNTAVEVEFDIPETVRGRKGMCQNLEAFFVGAMKRKAVEVCERKLTSEEREQFRAAKAVEVKNFIAAEAFKSLPARLQPSADQAVGMRWILTWKVKEDGTRKAKARAVLLGYQDPAYEHRATTSPVMTRQTRQMFLQYAAWKKWLIQKGDVSGAFLQGREYPDKLHCVPCPEILEAMNLPPGSVTQLMKACYGLVDAPLEWYKSVDIFLKGLGLVRSWSDPCVWYWRVDGVLRGAICGHVDDFLFMGDAKDEQWNAVLKAIQEKFKWGDWEKDSFTQCGVRIKATSDGYELSQPGYAKDIKEIPLSATRRREDDKPISEWERTQLRMLLGGLSWTAQQVAPHLSAEVSLLLSETSEGTVATIKKANQLLHQAQLRHEHAMKIHAFPQHVDLAIYAWVDAASQNRVKGGSTQGIFVGIAPKSLAQGEVTEVSPLVWQSSKIDRACRSPGAAEVQAATNGDDTLYYARYQWSEMLYGEVNVRAPEDTVVKTDGYLITDSRNVYDKLNTEVLVIKGAEKRANIELLSVKDSQQSTKLEIRWVHSEAQLANGLTKAGTSREFELYYKMKGRWRIMEDPNMMSARRRKQLGLQPLQKETENPTSFSEDSDIV</sequence>
<dbReference type="SUPFAM" id="SSF53098">
    <property type="entry name" value="Ribonuclease H-like"/>
    <property type="match status" value="1"/>
</dbReference>
<dbReference type="InterPro" id="IPR036875">
    <property type="entry name" value="Znf_CCHC_sf"/>
</dbReference>
<dbReference type="InterPro" id="IPR013103">
    <property type="entry name" value="RVT_2"/>
</dbReference>
<dbReference type="SUPFAM" id="SSF57756">
    <property type="entry name" value="Retrovirus zinc finger-like domains"/>
    <property type="match status" value="1"/>
</dbReference>
<evidence type="ECO:0000259" key="3">
    <source>
        <dbReference type="PROSITE" id="PS50158"/>
    </source>
</evidence>
<reference evidence="5 6" key="1">
    <citation type="submission" date="2016-02" db="EMBL/GenBank/DDBJ databases">
        <title>Genome analysis of coral dinoflagellate symbionts highlights evolutionary adaptations to a symbiotic lifestyle.</title>
        <authorList>
            <person name="Aranda M."/>
            <person name="Li Y."/>
            <person name="Liew Y.J."/>
            <person name="Baumgarten S."/>
            <person name="Simakov O."/>
            <person name="Wilson M."/>
            <person name="Piel J."/>
            <person name="Ashoor H."/>
            <person name="Bougouffa S."/>
            <person name="Bajic V.B."/>
            <person name="Ryu T."/>
            <person name="Ravasi T."/>
            <person name="Bayer T."/>
            <person name="Micklem G."/>
            <person name="Kim H."/>
            <person name="Bhak J."/>
            <person name="Lajeunesse T.C."/>
            <person name="Voolstra C.R."/>
        </authorList>
    </citation>
    <scope>NUCLEOTIDE SEQUENCE [LARGE SCALE GENOMIC DNA]</scope>
    <source>
        <strain evidence="5 6">CCMP2467</strain>
    </source>
</reference>
<keyword evidence="1" id="KW-0863">Zinc-finger</keyword>
<dbReference type="Pfam" id="PF07727">
    <property type="entry name" value="RVT_2"/>
    <property type="match status" value="1"/>
</dbReference>
<organism evidence="5 6">
    <name type="scientific">Symbiodinium microadriaticum</name>
    <name type="common">Dinoflagellate</name>
    <name type="synonym">Zooxanthella microadriatica</name>
    <dbReference type="NCBI Taxonomy" id="2951"/>
    <lineage>
        <taxon>Eukaryota</taxon>
        <taxon>Sar</taxon>
        <taxon>Alveolata</taxon>
        <taxon>Dinophyceae</taxon>
        <taxon>Suessiales</taxon>
        <taxon>Symbiodiniaceae</taxon>
        <taxon>Symbiodinium</taxon>
    </lineage>
</organism>
<feature type="compositionally biased region" description="Low complexity" evidence="2">
    <location>
        <begin position="169"/>
        <end position="178"/>
    </location>
</feature>
<dbReference type="Gene3D" id="3.30.420.10">
    <property type="entry name" value="Ribonuclease H-like superfamily/Ribonuclease H"/>
    <property type="match status" value="1"/>
</dbReference>
<dbReference type="InterPro" id="IPR001584">
    <property type="entry name" value="Integrase_cat-core"/>
</dbReference>
<feature type="compositionally biased region" description="Basic and acidic residues" evidence="2">
    <location>
        <begin position="840"/>
        <end position="864"/>
    </location>
</feature>
<feature type="compositionally biased region" description="Low complexity" evidence="2">
    <location>
        <begin position="140"/>
        <end position="154"/>
    </location>
</feature>
<dbReference type="Pfam" id="PF00098">
    <property type="entry name" value="zf-CCHC"/>
    <property type="match status" value="1"/>
</dbReference>
<feature type="region of interest" description="Disordered" evidence="2">
    <location>
        <begin position="788"/>
        <end position="820"/>
    </location>
</feature>
<dbReference type="OrthoDB" id="447293at2759"/>
<dbReference type="PROSITE" id="PS50158">
    <property type="entry name" value="ZF_CCHC"/>
    <property type="match status" value="1"/>
</dbReference>
<dbReference type="PANTHER" id="PTHR37984">
    <property type="entry name" value="PROTEIN CBG26694"/>
    <property type="match status" value="1"/>
</dbReference>
<feature type="domain" description="CCHC-type" evidence="3">
    <location>
        <begin position="399"/>
        <end position="414"/>
    </location>
</feature>
<dbReference type="InterPro" id="IPR050951">
    <property type="entry name" value="Retrovirus_Pol_polyprotein"/>
</dbReference>
<evidence type="ECO:0000313" key="5">
    <source>
        <dbReference type="EMBL" id="OLP98952.1"/>
    </source>
</evidence>
<evidence type="ECO:0000313" key="6">
    <source>
        <dbReference type="Proteomes" id="UP000186817"/>
    </source>
</evidence>
<feature type="region of interest" description="Disordered" evidence="2">
    <location>
        <begin position="2002"/>
        <end position="2024"/>
    </location>
</feature>
<feature type="domain" description="Integrase catalytic" evidence="4">
    <location>
        <begin position="995"/>
        <end position="1160"/>
    </location>
</feature>